<organism evidence="1 2">
    <name type="scientific">Tannerella sp. oral taxon BU063 isolate Cell 5</name>
    <dbReference type="NCBI Taxonomy" id="1410950"/>
    <lineage>
        <taxon>Bacteria</taxon>
        <taxon>Pseudomonadati</taxon>
        <taxon>Bacteroidota</taxon>
        <taxon>Bacteroidia</taxon>
        <taxon>Bacteroidales</taxon>
        <taxon>Tannerellaceae</taxon>
        <taxon>Tannerella</taxon>
    </lineage>
</organism>
<proteinExistence type="predicted"/>
<name>W2CCY1_9BACT</name>
<dbReference type="Proteomes" id="UP000018872">
    <property type="component" value="Unassembled WGS sequence"/>
</dbReference>
<evidence type="ECO:0000313" key="1">
    <source>
        <dbReference type="EMBL" id="ETK04327.1"/>
    </source>
</evidence>
<evidence type="ECO:0000313" key="2">
    <source>
        <dbReference type="Proteomes" id="UP000018872"/>
    </source>
</evidence>
<gene>
    <name evidence="1" type="ORF">T229_09490</name>
</gene>
<reference evidence="1 2" key="1">
    <citation type="submission" date="2013-11" db="EMBL/GenBank/DDBJ databases">
        <title>Single cell genomics of uncultured Tannerella BU063 (oral taxon 286).</title>
        <authorList>
            <person name="Beall C.J."/>
            <person name="Campbell A.G."/>
            <person name="Griffen A.L."/>
            <person name="Podar M."/>
            <person name="Leys E.J."/>
        </authorList>
    </citation>
    <scope>NUCLEOTIDE SEQUENCE [LARGE SCALE GENOMIC DNA]</scope>
    <source>
        <strain evidence="1">Cell 5</strain>
    </source>
</reference>
<accession>W2CCY1</accession>
<sequence>MMRQATFERLLAALEAQAEKDRRNGQLMRQVFPEACGMQYDNALLHEAIVEALKREMDDTETDAEGQSWTDYFIYELDYGRKNDYLKAYNADGSEIPLATAADLYRFLVAKQANKHT</sequence>
<dbReference type="PATRIC" id="fig|1410950.3.peg.1358"/>
<dbReference type="AlphaFoldDB" id="W2CCY1"/>
<protein>
    <submittedName>
        <fullName evidence="1">Uncharacterized protein</fullName>
    </submittedName>
</protein>
<comment type="caution">
    <text evidence="1">The sequence shown here is derived from an EMBL/GenBank/DDBJ whole genome shotgun (WGS) entry which is preliminary data.</text>
</comment>
<dbReference type="EMBL" id="AYYC01000670">
    <property type="protein sequence ID" value="ETK04327.1"/>
    <property type="molecule type" value="Genomic_DNA"/>
</dbReference>